<gene>
    <name evidence="1" type="ORF">AVEN_163666_1</name>
</gene>
<name>A0A4Y2NA66_ARAVE</name>
<accession>A0A4Y2NA66</accession>
<comment type="caution">
    <text evidence="1">The sequence shown here is derived from an EMBL/GenBank/DDBJ whole genome shotgun (WGS) entry which is preliminary data.</text>
</comment>
<protein>
    <submittedName>
        <fullName evidence="1">Uncharacterized protein</fullName>
    </submittedName>
</protein>
<evidence type="ECO:0000313" key="1">
    <source>
        <dbReference type="EMBL" id="GBN36328.1"/>
    </source>
</evidence>
<proteinExistence type="predicted"/>
<feature type="non-terminal residue" evidence="1">
    <location>
        <position position="1"/>
    </location>
</feature>
<dbReference type="AlphaFoldDB" id="A0A4Y2NA66"/>
<organism evidence="1 2">
    <name type="scientific">Araneus ventricosus</name>
    <name type="common">Orbweaver spider</name>
    <name type="synonym">Epeira ventricosa</name>
    <dbReference type="NCBI Taxonomy" id="182803"/>
    <lineage>
        <taxon>Eukaryota</taxon>
        <taxon>Metazoa</taxon>
        <taxon>Ecdysozoa</taxon>
        <taxon>Arthropoda</taxon>
        <taxon>Chelicerata</taxon>
        <taxon>Arachnida</taxon>
        <taxon>Araneae</taxon>
        <taxon>Araneomorphae</taxon>
        <taxon>Entelegynae</taxon>
        <taxon>Araneoidea</taxon>
        <taxon>Araneidae</taxon>
        <taxon>Araneus</taxon>
    </lineage>
</organism>
<evidence type="ECO:0000313" key="2">
    <source>
        <dbReference type="Proteomes" id="UP000499080"/>
    </source>
</evidence>
<reference evidence="1 2" key="1">
    <citation type="journal article" date="2019" name="Sci. Rep.">
        <title>Orb-weaving spider Araneus ventricosus genome elucidates the spidroin gene catalogue.</title>
        <authorList>
            <person name="Kono N."/>
            <person name="Nakamura H."/>
            <person name="Ohtoshi R."/>
            <person name="Moran D.A.P."/>
            <person name="Shinohara A."/>
            <person name="Yoshida Y."/>
            <person name="Fujiwara M."/>
            <person name="Mori M."/>
            <person name="Tomita M."/>
            <person name="Arakawa K."/>
        </authorList>
    </citation>
    <scope>NUCLEOTIDE SEQUENCE [LARGE SCALE GENOMIC DNA]</scope>
</reference>
<dbReference type="Proteomes" id="UP000499080">
    <property type="component" value="Unassembled WGS sequence"/>
</dbReference>
<sequence>LDTICKLRNVACDKHDAISFKSPLKLRTVMKECVVYHSSTTCQTQSITPSEQEYLITSPTSPSKLLKTKLLTPST</sequence>
<dbReference type="EMBL" id="BGPR01286507">
    <property type="protein sequence ID" value="GBN36328.1"/>
    <property type="molecule type" value="Genomic_DNA"/>
</dbReference>
<keyword evidence="2" id="KW-1185">Reference proteome</keyword>